<dbReference type="Pfam" id="PF01408">
    <property type="entry name" value="GFO_IDH_MocA"/>
    <property type="match status" value="1"/>
</dbReference>
<proteinExistence type="predicted"/>
<dbReference type="AlphaFoldDB" id="X1HBD7"/>
<dbReference type="InterPro" id="IPR000683">
    <property type="entry name" value="Gfo/Idh/MocA-like_OxRdtase_N"/>
</dbReference>
<feature type="non-terminal residue" evidence="2">
    <location>
        <position position="204"/>
    </location>
</feature>
<evidence type="ECO:0000259" key="1">
    <source>
        <dbReference type="Pfam" id="PF01408"/>
    </source>
</evidence>
<feature type="domain" description="Gfo/Idh/MocA-like oxidoreductase N-terminal" evidence="1">
    <location>
        <begin position="52"/>
        <end position="166"/>
    </location>
</feature>
<name>X1HBD7_9ZZZZ</name>
<sequence>MKNRKKANRQQNGKLSRRDFMGGAAAAAAFTIVPRHVLGGAGNTPPSEKLNIAGIGVGGQGGGDLGAISSENIVALCDVDWRHAGGTFRRYPKAKRYWDFRKMLDKEDKNIDAVVVATPDHMHAVATMAAIKMGKHVYCEKPLAHDIFEVRKLTEAAREAGVATQLGNQGQASPGTRLVCEFIWDGAIGPVREVHSWCNRYISP</sequence>
<protein>
    <recommendedName>
        <fullName evidence="1">Gfo/Idh/MocA-like oxidoreductase N-terminal domain-containing protein</fullName>
    </recommendedName>
</protein>
<dbReference type="GO" id="GO:0000166">
    <property type="term" value="F:nucleotide binding"/>
    <property type="evidence" value="ECO:0007669"/>
    <property type="project" value="InterPro"/>
</dbReference>
<dbReference type="InterPro" id="IPR006311">
    <property type="entry name" value="TAT_signal"/>
</dbReference>
<dbReference type="PROSITE" id="PS51318">
    <property type="entry name" value="TAT"/>
    <property type="match status" value="1"/>
</dbReference>
<dbReference type="InterPro" id="IPR036291">
    <property type="entry name" value="NAD(P)-bd_dom_sf"/>
</dbReference>
<dbReference type="EMBL" id="BARU01009869">
    <property type="protein sequence ID" value="GAH42623.1"/>
    <property type="molecule type" value="Genomic_DNA"/>
</dbReference>
<evidence type="ECO:0000313" key="2">
    <source>
        <dbReference type="EMBL" id="GAH42623.1"/>
    </source>
</evidence>
<dbReference type="InterPro" id="IPR050463">
    <property type="entry name" value="Gfo/Idh/MocA_oxidrdct_glycsds"/>
</dbReference>
<dbReference type="Gene3D" id="3.40.50.720">
    <property type="entry name" value="NAD(P)-binding Rossmann-like Domain"/>
    <property type="match status" value="1"/>
</dbReference>
<accession>X1HBD7</accession>
<dbReference type="SUPFAM" id="SSF51735">
    <property type="entry name" value="NAD(P)-binding Rossmann-fold domains"/>
    <property type="match status" value="1"/>
</dbReference>
<dbReference type="NCBIfam" id="TIGR01409">
    <property type="entry name" value="TAT_signal_seq"/>
    <property type="match status" value="1"/>
</dbReference>
<comment type="caution">
    <text evidence="2">The sequence shown here is derived from an EMBL/GenBank/DDBJ whole genome shotgun (WGS) entry which is preliminary data.</text>
</comment>
<dbReference type="InterPro" id="IPR019546">
    <property type="entry name" value="TAT_signal_bac_arc"/>
</dbReference>
<organism evidence="2">
    <name type="scientific">marine sediment metagenome</name>
    <dbReference type="NCBI Taxonomy" id="412755"/>
    <lineage>
        <taxon>unclassified sequences</taxon>
        <taxon>metagenomes</taxon>
        <taxon>ecological metagenomes</taxon>
    </lineage>
</organism>
<dbReference type="PANTHER" id="PTHR43818">
    <property type="entry name" value="BCDNA.GH03377"/>
    <property type="match status" value="1"/>
</dbReference>
<dbReference type="PANTHER" id="PTHR43818:SF10">
    <property type="entry name" value="NADH-DEPENDENT DEHYDROGENASE-RELATED"/>
    <property type="match status" value="1"/>
</dbReference>
<gene>
    <name evidence="2" type="ORF">S03H2_18966</name>
</gene>
<reference evidence="2" key="1">
    <citation type="journal article" date="2014" name="Front. Microbiol.">
        <title>High frequency of phylogenetically diverse reductive dehalogenase-homologous genes in deep subseafloor sedimentary metagenomes.</title>
        <authorList>
            <person name="Kawai M."/>
            <person name="Futagami T."/>
            <person name="Toyoda A."/>
            <person name="Takaki Y."/>
            <person name="Nishi S."/>
            <person name="Hori S."/>
            <person name="Arai W."/>
            <person name="Tsubouchi T."/>
            <person name="Morono Y."/>
            <person name="Uchiyama I."/>
            <person name="Ito T."/>
            <person name="Fujiyama A."/>
            <person name="Inagaki F."/>
            <person name="Takami H."/>
        </authorList>
    </citation>
    <scope>NUCLEOTIDE SEQUENCE</scope>
    <source>
        <strain evidence="2">Expedition CK06-06</strain>
    </source>
</reference>